<sequence length="332" mass="37828">MKFLSLILLVSAVSFIESVIYDLEQSEKLFDSFVQQYNKTYLTEEERMIKFDNFKNNLRIINEKNRGSKHAVFDINKYSDLNKNDLLRHTTGFKLGLKKKHSFTTVKECGVVEIKEEPQVLLPETFDWRDKHGVTPVKNQLVCGSCWAFSTIGNIESLYNIKYDKVIDLSEQHLINCDLVNNGCNGGLMHWALENILQEGGGVVSEENDPYYGLDSVCKKTPWKLNISGCKRYILQNENKLKELLVVNGPISVAIDVSDVINYKSGIADICENNNGLNHAVLLVGYGEYDEVPYWILKNSWGIEWGEDGFFRIQRNKNSCGLLNEYASSAVL</sequence>
<dbReference type="SMART" id="SM00645">
    <property type="entry name" value="Pept_C1"/>
    <property type="match status" value="1"/>
</dbReference>
<dbReference type="InterPro" id="IPR000668">
    <property type="entry name" value="Peptidase_C1A_C"/>
</dbReference>
<dbReference type="InterPro" id="IPR025660">
    <property type="entry name" value="Pept_his_AS"/>
</dbReference>
<dbReference type="EMBL" id="MF974563">
    <property type="protein sequence ID" value="AUF81995.1"/>
    <property type="molecule type" value="Genomic_DNA"/>
</dbReference>
<accession>A0A2H4ZKA7</accession>
<evidence type="ECO:0000256" key="2">
    <source>
        <dbReference type="ARBA" id="ARBA00008455"/>
    </source>
</evidence>
<dbReference type="InterPro" id="IPR013201">
    <property type="entry name" value="Prot_inhib_I29"/>
</dbReference>
<keyword evidence="8" id="KW-1015">Disulfide bond</keyword>
<evidence type="ECO:0000256" key="8">
    <source>
        <dbReference type="ARBA" id="ARBA00023157"/>
    </source>
</evidence>
<evidence type="ECO:0000256" key="4">
    <source>
        <dbReference type="ARBA" id="ARBA00018042"/>
    </source>
</evidence>
<dbReference type="SMART" id="SM00848">
    <property type="entry name" value="Inhibitor_I29"/>
    <property type="match status" value="1"/>
</dbReference>
<dbReference type="SUPFAM" id="SSF54001">
    <property type="entry name" value="Cysteine proteinases"/>
    <property type="match status" value="1"/>
</dbReference>
<dbReference type="EC" id="3.4.22.50" evidence="3"/>
<dbReference type="PROSITE" id="PS00640">
    <property type="entry name" value="THIOL_PROTEASE_ASN"/>
    <property type="match status" value="1"/>
</dbReference>
<dbReference type="PROSITE" id="PS00639">
    <property type="entry name" value="THIOL_PROTEASE_HIS"/>
    <property type="match status" value="1"/>
</dbReference>
<keyword evidence="5" id="KW-0732">Signal</keyword>
<dbReference type="PANTHER" id="PTHR12411">
    <property type="entry name" value="CYSTEINE PROTEASE FAMILY C1-RELATED"/>
    <property type="match status" value="1"/>
</dbReference>
<reference evidence="12" key="1">
    <citation type="journal article" date="2017" name="Int. J. Mol. Sci.">
        <title>Genome Analysis and Genetic Stability of the Cryptophlebia leucotreta Granulovirus (CrleGV-SA) after 15 Years of Commercial Use as a Biopesticide.</title>
        <authorList>
            <person name="van der Merwe M."/>
            <person name="Jukes M.D."/>
            <person name="Rabalski L."/>
            <person name="Knox C."/>
            <person name="Opoku-Debrah J.K."/>
            <person name="Moore S.D."/>
            <person name="Krejmer-Rabalska M."/>
            <person name="Szewczyk B."/>
            <person name="Hill M.P."/>
        </authorList>
    </citation>
    <scope>NUCLEOTIDE SEQUENCE</scope>
    <source>
        <strain evidence="12">CrleGV-SA</strain>
    </source>
</reference>
<evidence type="ECO:0000256" key="6">
    <source>
        <dbReference type="ARBA" id="ARBA00022801"/>
    </source>
</evidence>
<dbReference type="InterPro" id="IPR039417">
    <property type="entry name" value="Peptidase_C1A_papain-like"/>
</dbReference>
<proteinExistence type="inferred from homology"/>
<dbReference type="PROSITE" id="PS00139">
    <property type="entry name" value="THIOL_PROTEASE_CYS"/>
    <property type="match status" value="1"/>
</dbReference>
<dbReference type="GO" id="GO:0006508">
    <property type="term" value="P:proteolysis"/>
    <property type="evidence" value="ECO:0007669"/>
    <property type="project" value="InterPro"/>
</dbReference>
<evidence type="ECO:0000256" key="9">
    <source>
        <dbReference type="ARBA" id="ARBA00031337"/>
    </source>
</evidence>
<dbReference type="GO" id="GO:0008234">
    <property type="term" value="F:cysteine-type peptidase activity"/>
    <property type="evidence" value="ECO:0007669"/>
    <property type="project" value="InterPro"/>
</dbReference>
<organismHost>
    <name type="scientific">Tortricidae</name>
    <dbReference type="NCBI Taxonomy" id="7139"/>
</organismHost>
<evidence type="ECO:0000259" key="11">
    <source>
        <dbReference type="SMART" id="SM00848"/>
    </source>
</evidence>
<dbReference type="Pfam" id="PF00112">
    <property type="entry name" value="Peptidase_C1"/>
    <property type="match status" value="1"/>
</dbReference>
<dbReference type="InterPro" id="IPR025661">
    <property type="entry name" value="Pept_asp_AS"/>
</dbReference>
<dbReference type="PRINTS" id="PR00705">
    <property type="entry name" value="PAPAIN"/>
</dbReference>
<dbReference type="CDD" id="cd02248">
    <property type="entry name" value="Peptidase_C1A"/>
    <property type="match status" value="1"/>
</dbReference>
<comment type="catalytic activity">
    <reaction evidence="1">
        <text>Endopeptidase of broad specificity, hydrolyzing substrates of both cathepsin L and cathepsin B.</text>
        <dbReference type="EC" id="3.4.22.50"/>
    </reaction>
</comment>
<dbReference type="Gene3D" id="3.90.70.10">
    <property type="entry name" value="Cysteine proteinases"/>
    <property type="match status" value="1"/>
</dbReference>
<comment type="similarity">
    <text evidence="2">Belongs to the peptidase C1 family.</text>
</comment>
<keyword evidence="6" id="KW-0378">Hydrolase</keyword>
<evidence type="ECO:0000259" key="10">
    <source>
        <dbReference type="SMART" id="SM00645"/>
    </source>
</evidence>
<dbReference type="InterPro" id="IPR013128">
    <property type="entry name" value="Peptidase_C1A"/>
</dbReference>
<evidence type="ECO:0000313" key="12">
    <source>
        <dbReference type="EMBL" id="AUF81995.1"/>
    </source>
</evidence>
<keyword evidence="7" id="KW-0865">Zymogen</keyword>
<evidence type="ECO:0000256" key="5">
    <source>
        <dbReference type="ARBA" id="ARBA00022729"/>
    </source>
</evidence>
<organism evidence="12">
    <name type="scientific">Cryptophlebia leucotreta granulosis virus</name>
    <name type="common">ClGV</name>
    <name type="synonym">Cryptophlebia leucotreta granulovirus</name>
    <dbReference type="NCBI Taxonomy" id="35254"/>
    <lineage>
        <taxon>Viruses</taxon>
        <taxon>Viruses incertae sedis</taxon>
        <taxon>Naldaviricetes</taxon>
        <taxon>Lefavirales</taxon>
        <taxon>Baculoviridae</taxon>
        <taxon>Betabaculovirus</taxon>
        <taxon>Betabaculovirus cryleucotretae</taxon>
    </lineage>
</organism>
<dbReference type="InterPro" id="IPR038765">
    <property type="entry name" value="Papain-like_cys_pep_sf"/>
</dbReference>
<evidence type="ECO:0000256" key="3">
    <source>
        <dbReference type="ARBA" id="ARBA00012484"/>
    </source>
</evidence>
<name>A0A2H4ZKA7_GVCL</name>
<dbReference type="Pfam" id="PF08246">
    <property type="entry name" value="Inhibitor_I29"/>
    <property type="match status" value="1"/>
</dbReference>
<feature type="domain" description="Cathepsin propeptide inhibitor" evidence="11">
    <location>
        <begin position="30"/>
        <end position="86"/>
    </location>
</feature>
<evidence type="ECO:0000256" key="1">
    <source>
        <dbReference type="ARBA" id="ARBA00000656"/>
    </source>
</evidence>
<evidence type="ECO:0000256" key="7">
    <source>
        <dbReference type="ARBA" id="ARBA00023145"/>
    </source>
</evidence>
<dbReference type="InterPro" id="IPR000169">
    <property type="entry name" value="Pept_cys_AS"/>
</dbReference>
<protein>
    <recommendedName>
        <fullName evidence="4">Viral cathepsin</fullName>
        <ecNumber evidence="3">3.4.22.50</ecNumber>
    </recommendedName>
    <alternativeName>
        <fullName evidence="9">Cysteine proteinase</fullName>
    </alternativeName>
</protein>
<feature type="domain" description="Peptidase C1A papain C-terminal" evidence="10">
    <location>
        <begin position="122"/>
        <end position="331"/>
    </location>
</feature>